<feature type="compositionally biased region" description="Low complexity" evidence="1">
    <location>
        <begin position="93"/>
        <end position="105"/>
    </location>
</feature>
<reference evidence="2 3" key="1">
    <citation type="submission" date="2023-07" db="EMBL/GenBank/DDBJ databases">
        <title>Sorghum-associated microbial communities from plants grown in Nebraska, USA.</title>
        <authorList>
            <person name="Schachtman D."/>
        </authorList>
    </citation>
    <scope>NUCLEOTIDE SEQUENCE [LARGE SCALE GENOMIC DNA]</scope>
    <source>
        <strain evidence="2 3">4249</strain>
    </source>
</reference>
<feature type="region of interest" description="Disordered" evidence="1">
    <location>
        <begin position="128"/>
        <end position="148"/>
    </location>
</feature>
<proteinExistence type="predicted"/>
<dbReference type="EMBL" id="JAVDWU010000012">
    <property type="protein sequence ID" value="MDR7152595.1"/>
    <property type="molecule type" value="Genomic_DNA"/>
</dbReference>
<dbReference type="RefSeq" id="WP_310321607.1">
    <property type="nucleotide sequence ID" value="NZ_JAVDWU010000012.1"/>
</dbReference>
<feature type="region of interest" description="Disordered" evidence="1">
    <location>
        <begin position="83"/>
        <end position="114"/>
    </location>
</feature>
<sequence length="148" mass="15562">MSTTNDLFAIAAHLHVVLRRKTGRVTDTEWMATNAEYAAAMVAYARAQAASEGHTELLPLADKLEALIPSMSTVPRKPLLQAAADKLRSGQTAPASAPIAAPAPSRRSGFADSVPASGFLESTLSSVFGSAKKPEDDEPGLRYVGGIR</sequence>
<evidence type="ECO:0000313" key="2">
    <source>
        <dbReference type="EMBL" id="MDR7152595.1"/>
    </source>
</evidence>
<name>A0ABU1WTH1_9BURK</name>
<protein>
    <submittedName>
        <fullName evidence="2">Uncharacterized protein</fullName>
    </submittedName>
</protein>
<gene>
    <name evidence="2" type="ORF">J2W49_004573</name>
</gene>
<organism evidence="2 3">
    <name type="scientific">Hydrogenophaga palleronii</name>
    <dbReference type="NCBI Taxonomy" id="65655"/>
    <lineage>
        <taxon>Bacteria</taxon>
        <taxon>Pseudomonadati</taxon>
        <taxon>Pseudomonadota</taxon>
        <taxon>Betaproteobacteria</taxon>
        <taxon>Burkholderiales</taxon>
        <taxon>Comamonadaceae</taxon>
        <taxon>Hydrogenophaga</taxon>
    </lineage>
</organism>
<evidence type="ECO:0000313" key="3">
    <source>
        <dbReference type="Proteomes" id="UP001265700"/>
    </source>
</evidence>
<accession>A0ABU1WTH1</accession>
<keyword evidence="3" id="KW-1185">Reference proteome</keyword>
<comment type="caution">
    <text evidence="2">The sequence shown here is derived from an EMBL/GenBank/DDBJ whole genome shotgun (WGS) entry which is preliminary data.</text>
</comment>
<dbReference type="Proteomes" id="UP001265700">
    <property type="component" value="Unassembled WGS sequence"/>
</dbReference>
<evidence type="ECO:0000256" key="1">
    <source>
        <dbReference type="SAM" id="MobiDB-lite"/>
    </source>
</evidence>